<dbReference type="InterPro" id="IPR036812">
    <property type="entry name" value="NAD(P)_OxRdtase_dom_sf"/>
</dbReference>
<dbReference type="PRINTS" id="PR00069">
    <property type="entry name" value="ALDKETRDTASE"/>
</dbReference>
<name>A0AAU7DHM6_9BACT</name>
<protein>
    <submittedName>
        <fullName evidence="3">Aldo/keto reductase</fullName>
    </submittedName>
</protein>
<dbReference type="PANTHER" id="PTHR43364">
    <property type="entry name" value="NADH-SPECIFIC METHYLGLYOXAL REDUCTASE-RELATED"/>
    <property type="match status" value="1"/>
</dbReference>
<dbReference type="RefSeq" id="WP_348262049.1">
    <property type="nucleotide sequence ID" value="NZ_CP121196.1"/>
</dbReference>
<evidence type="ECO:0000313" key="3">
    <source>
        <dbReference type="EMBL" id="XBH16821.1"/>
    </source>
</evidence>
<dbReference type="Gene3D" id="3.20.20.100">
    <property type="entry name" value="NADP-dependent oxidoreductase domain"/>
    <property type="match status" value="1"/>
</dbReference>
<dbReference type="InterPro" id="IPR023210">
    <property type="entry name" value="NADP_OxRdtase_dom"/>
</dbReference>
<dbReference type="AlphaFoldDB" id="A0AAU7DHM6"/>
<dbReference type="SUPFAM" id="SSF51430">
    <property type="entry name" value="NAD(P)-linked oxidoreductase"/>
    <property type="match status" value="1"/>
</dbReference>
<feature type="domain" description="NADP-dependent oxidoreductase" evidence="2">
    <location>
        <begin position="23"/>
        <end position="321"/>
    </location>
</feature>
<keyword evidence="1" id="KW-0560">Oxidoreductase</keyword>
<dbReference type="PROSITE" id="PS00062">
    <property type="entry name" value="ALDOKETO_REDUCTASE_2"/>
    <property type="match status" value="1"/>
</dbReference>
<proteinExistence type="predicted"/>
<organism evidence="3">
    <name type="scientific">Telmatobacter sp. DSM 110680</name>
    <dbReference type="NCBI Taxonomy" id="3036704"/>
    <lineage>
        <taxon>Bacteria</taxon>
        <taxon>Pseudomonadati</taxon>
        <taxon>Acidobacteriota</taxon>
        <taxon>Terriglobia</taxon>
        <taxon>Terriglobales</taxon>
        <taxon>Acidobacteriaceae</taxon>
        <taxon>Telmatobacter</taxon>
    </lineage>
</organism>
<reference evidence="3" key="1">
    <citation type="submission" date="2023-03" db="EMBL/GenBank/DDBJ databases">
        <title>Edaphobacter sp.</title>
        <authorList>
            <person name="Huber K.J."/>
            <person name="Papendorf J."/>
            <person name="Pilke C."/>
            <person name="Bunk B."/>
            <person name="Sproeer C."/>
            <person name="Pester M."/>
        </authorList>
    </citation>
    <scope>NUCLEOTIDE SEQUENCE</scope>
    <source>
        <strain evidence="3">DSM 110680</strain>
    </source>
</reference>
<dbReference type="EMBL" id="CP121196">
    <property type="protein sequence ID" value="XBH16821.1"/>
    <property type="molecule type" value="Genomic_DNA"/>
</dbReference>
<sequence length="327" mass="36456">MTTTTSATENLRTLGDSDLHLTPIGFGAWAIGGGNWEFAWGPQDDNESIAAIHRALDLGINWIDTAAIYGLGHSEEVVARALKTSSHKPLVFTKCSMRWNDDRTIYRSLKAKSLEEELHASLRRLGRDTIDLYQIHWPNPETEIEEGWAALAKFKEQGKVRSIGVSNFNVEQMKRAQSIAPITSLQPPYSMLRRAVEEEILPFAKANHIGVINYSPMVSGLLTGKMTADRVAALPQDDWRRRAVEFNEPRLSRNMRLVEVLREVGRPHHVEPGVVAVAWTLHHPGITGAIVGGRNAQQVEGLAPALQFRLSEEDYARINSFLADNPV</sequence>
<dbReference type="GO" id="GO:0016491">
    <property type="term" value="F:oxidoreductase activity"/>
    <property type="evidence" value="ECO:0007669"/>
    <property type="project" value="UniProtKB-KW"/>
</dbReference>
<dbReference type="InterPro" id="IPR050523">
    <property type="entry name" value="AKR_Detox_Biosynth"/>
</dbReference>
<evidence type="ECO:0000256" key="1">
    <source>
        <dbReference type="ARBA" id="ARBA00023002"/>
    </source>
</evidence>
<dbReference type="InterPro" id="IPR020471">
    <property type="entry name" value="AKR"/>
</dbReference>
<dbReference type="GO" id="GO:0005829">
    <property type="term" value="C:cytosol"/>
    <property type="evidence" value="ECO:0007669"/>
    <property type="project" value="TreeGrafter"/>
</dbReference>
<dbReference type="InterPro" id="IPR018170">
    <property type="entry name" value="Aldo/ket_reductase_CS"/>
</dbReference>
<accession>A0AAU7DHM6</accession>
<evidence type="ECO:0000259" key="2">
    <source>
        <dbReference type="Pfam" id="PF00248"/>
    </source>
</evidence>
<dbReference type="PANTHER" id="PTHR43364:SF4">
    <property type="entry name" value="NAD(P)-LINKED OXIDOREDUCTASE SUPERFAMILY PROTEIN"/>
    <property type="match status" value="1"/>
</dbReference>
<gene>
    <name evidence="3" type="ORF">P8935_19870</name>
</gene>
<dbReference type="Pfam" id="PF00248">
    <property type="entry name" value="Aldo_ket_red"/>
    <property type="match status" value="1"/>
</dbReference>
<dbReference type="CDD" id="cd19102">
    <property type="entry name" value="AKR_unchar"/>
    <property type="match status" value="1"/>
</dbReference>